<evidence type="ECO:0000313" key="2">
    <source>
        <dbReference type="Proteomes" id="UP000831684"/>
    </source>
</evidence>
<organism evidence="1 2">
    <name type="scientific">Ancylobacter polymorphus</name>
    <dbReference type="NCBI Taxonomy" id="223390"/>
    <lineage>
        <taxon>Bacteria</taxon>
        <taxon>Pseudomonadati</taxon>
        <taxon>Pseudomonadota</taxon>
        <taxon>Alphaproteobacteria</taxon>
        <taxon>Hyphomicrobiales</taxon>
        <taxon>Xanthobacteraceae</taxon>
        <taxon>Ancylobacter</taxon>
    </lineage>
</organism>
<dbReference type="AlphaFoldDB" id="A0A9E6ZZC8"/>
<sequence>MVETFERSRIPETEVAQIVGHGKKGLTYRVCSPNGLTIRQKQELVELLRLPT</sequence>
<dbReference type="RefSeq" id="WP_244375237.1">
    <property type="nucleotide sequence ID" value="NZ_CP083239.1"/>
</dbReference>
<gene>
    <name evidence="1" type="ORF">K9D25_11335</name>
</gene>
<evidence type="ECO:0000313" key="1">
    <source>
        <dbReference type="EMBL" id="UOK69358.1"/>
    </source>
</evidence>
<protein>
    <submittedName>
        <fullName evidence="1">Uncharacterized protein</fullName>
    </submittedName>
</protein>
<dbReference type="EMBL" id="CP083239">
    <property type="protein sequence ID" value="UOK69358.1"/>
    <property type="molecule type" value="Genomic_DNA"/>
</dbReference>
<proteinExistence type="predicted"/>
<dbReference type="KEGG" id="apol:K9D25_11335"/>
<name>A0A9E6ZZC8_9HYPH</name>
<accession>A0A9E6ZZC8</accession>
<dbReference type="Proteomes" id="UP000831684">
    <property type="component" value="Chromosome"/>
</dbReference>
<reference evidence="1" key="1">
    <citation type="submission" date="2021-09" db="EMBL/GenBank/DDBJ databases">
        <title>Network and meta-omics reveal the key degrader and cooperation patterns in an efficient 1,4-dioxane-degrading microbial community.</title>
        <authorList>
            <person name="Dai C."/>
        </authorList>
    </citation>
    <scope>NUCLEOTIDE SEQUENCE</scope>
    <source>
        <strain evidence="1">ZM13</strain>
    </source>
</reference>